<dbReference type="InterPro" id="IPR050228">
    <property type="entry name" value="Carboxylesterase_BioH"/>
</dbReference>
<dbReference type="OrthoDB" id="6117067at2"/>
<dbReference type="InterPro" id="IPR000073">
    <property type="entry name" value="AB_hydrolase_1"/>
</dbReference>
<evidence type="ECO:0000259" key="1">
    <source>
        <dbReference type="Pfam" id="PF00561"/>
    </source>
</evidence>
<dbReference type="RefSeq" id="WP_066354729.1">
    <property type="nucleotide sequence ID" value="NZ_CBCSFJ010000032.1"/>
</dbReference>
<dbReference type="Gene3D" id="3.40.50.1820">
    <property type="entry name" value="alpha/beta hydrolase"/>
    <property type="match status" value="1"/>
</dbReference>
<dbReference type="Proteomes" id="UP000091897">
    <property type="component" value="Chromosome"/>
</dbReference>
<evidence type="ECO:0000313" key="3">
    <source>
        <dbReference type="EMBL" id="ANN73542.1"/>
    </source>
</evidence>
<dbReference type="AlphaFoldDB" id="A0A193G0L2"/>
<accession>A0A193G0L2</accession>
<dbReference type="Proteomes" id="UP000092213">
    <property type="component" value="Chromosome"/>
</dbReference>
<keyword evidence="4" id="KW-1185">Reference proteome</keyword>
<dbReference type="PANTHER" id="PTHR43194">
    <property type="entry name" value="HYDROLASE ALPHA/BETA FOLD FAMILY"/>
    <property type="match status" value="1"/>
</dbReference>
<sequence length="268" mass="29167">MRPDFAYPIEYAALPDARLPYAAHGQGEPIVLVHGSLCDLRYWKAQMPALARDFQVFSVSLPGYWPQAGGDAAGFSGEAHADAVAQFIDRHCGGSAHIVGHSRGGRVAFDLARRHPGKARTLVLADPGLAVGDSEERRGDFRQQALRAMQEGKVEEGLAHFIDTVSGADTWRRMVPWFKQMVMDNAHTLAAQVREAPYRLTAQQARDVALPVLLIGGALSPPPYPAILDTLQDWLPDAQSLRIAGSSHGMNLGNPRAFNEAVRRFLGA</sequence>
<reference evidence="4 5" key="1">
    <citation type="submission" date="2016-06" db="EMBL/GenBank/DDBJ databases">
        <title>Complete genome sequences of Bordetella bronchialis and Bordetella flabilis.</title>
        <authorList>
            <person name="LiPuma J.J."/>
            <person name="Spilker T."/>
        </authorList>
    </citation>
    <scope>NUCLEOTIDE SEQUENCE [LARGE SCALE GENOMIC DNA]</scope>
    <source>
        <strain evidence="3 5">AU17976</strain>
        <strain evidence="2 4">AU3182</strain>
    </source>
</reference>
<evidence type="ECO:0000313" key="4">
    <source>
        <dbReference type="Proteomes" id="UP000091897"/>
    </source>
</evidence>
<dbReference type="PANTHER" id="PTHR43194:SF2">
    <property type="entry name" value="PEROXISOMAL MEMBRANE PROTEIN LPX1"/>
    <property type="match status" value="1"/>
</dbReference>
<dbReference type="KEGG" id="bbro:BAU06_20740"/>
<name>A0A193G0L2_9BORD</name>
<keyword evidence="3" id="KW-0378">Hydrolase</keyword>
<gene>
    <name evidence="2" type="ORF">BAU06_20740</name>
    <name evidence="3" type="ORF">BAU08_21270</name>
</gene>
<dbReference type="EMBL" id="CP016171">
    <property type="protein sequence ID" value="ANN73542.1"/>
    <property type="molecule type" value="Genomic_DNA"/>
</dbReference>
<dbReference type="EMBL" id="CP016170">
    <property type="protein sequence ID" value="ANN68401.1"/>
    <property type="molecule type" value="Genomic_DNA"/>
</dbReference>
<feature type="domain" description="AB hydrolase-1" evidence="1">
    <location>
        <begin position="29"/>
        <end position="253"/>
    </location>
</feature>
<dbReference type="SUPFAM" id="SSF53474">
    <property type="entry name" value="alpha/beta-Hydrolases"/>
    <property type="match status" value="1"/>
</dbReference>
<evidence type="ECO:0000313" key="2">
    <source>
        <dbReference type="EMBL" id="ANN68401.1"/>
    </source>
</evidence>
<evidence type="ECO:0000313" key="5">
    <source>
        <dbReference type="Proteomes" id="UP000092213"/>
    </source>
</evidence>
<proteinExistence type="predicted"/>
<dbReference type="Pfam" id="PF00561">
    <property type="entry name" value="Abhydrolase_1"/>
    <property type="match status" value="1"/>
</dbReference>
<dbReference type="GO" id="GO:0016787">
    <property type="term" value="F:hydrolase activity"/>
    <property type="evidence" value="ECO:0007669"/>
    <property type="project" value="UniProtKB-KW"/>
</dbReference>
<dbReference type="STRING" id="463025.BAU08_21270"/>
<protein>
    <submittedName>
        <fullName evidence="3">Hydrolase</fullName>
    </submittedName>
</protein>
<organism evidence="3 5">
    <name type="scientific">Bordetella bronchialis</name>
    <dbReference type="NCBI Taxonomy" id="463025"/>
    <lineage>
        <taxon>Bacteria</taxon>
        <taxon>Pseudomonadati</taxon>
        <taxon>Pseudomonadota</taxon>
        <taxon>Betaproteobacteria</taxon>
        <taxon>Burkholderiales</taxon>
        <taxon>Alcaligenaceae</taxon>
        <taxon>Bordetella</taxon>
    </lineage>
</organism>
<dbReference type="InterPro" id="IPR029058">
    <property type="entry name" value="AB_hydrolase_fold"/>
</dbReference>